<feature type="compositionally biased region" description="Basic residues" evidence="1">
    <location>
        <begin position="1"/>
        <end position="13"/>
    </location>
</feature>
<sequence>MGRRTGTLQRHHDRRGEPAVTTTGHGFVRPPVGALPLHPDRTRPGEDGSGTVNSLGLITLALTLAFVLAGMGCAHTATVKLQAVADLAALAGAEHSASALWEDVGGRPCEAAAAVAAANGVGVESCEVLGSDCRVVVGEDVSVLGVSTTLRARARAGTSE</sequence>
<dbReference type="InterPro" id="IPR028087">
    <property type="entry name" value="Tad_N"/>
</dbReference>
<dbReference type="Pfam" id="PF13400">
    <property type="entry name" value="Tad"/>
    <property type="match status" value="1"/>
</dbReference>
<evidence type="ECO:0000313" key="4">
    <source>
        <dbReference type="EMBL" id="MBF0967618.1"/>
    </source>
</evidence>
<dbReference type="Proteomes" id="UP000759246">
    <property type="component" value="Unassembled WGS sequence"/>
</dbReference>
<reference evidence="4" key="1">
    <citation type="submission" date="2020-04" db="EMBL/GenBank/DDBJ databases">
        <title>Deep metagenomics examines the oral microbiome during advanced dental caries in children, revealing novel taxa and co-occurrences with host molecules.</title>
        <authorList>
            <person name="Baker J.L."/>
            <person name="Morton J.T."/>
            <person name="Dinis M."/>
            <person name="Alvarez R."/>
            <person name="Tran N.C."/>
            <person name="Knight R."/>
            <person name="Edlund A."/>
        </authorList>
    </citation>
    <scope>NUCLEOTIDE SEQUENCE</scope>
    <source>
        <strain evidence="4">JCVI_30_bin.13</strain>
    </source>
</reference>
<dbReference type="OrthoDB" id="3268932at2"/>
<organism evidence="4 5">
    <name type="scientific">Actinomyces bouchesdurhonensis</name>
    <dbReference type="NCBI Taxonomy" id="1852361"/>
    <lineage>
        <taxon>Bacteria</taxon>
        <taxon>Bacillati</taxon>
        <taxon>Actinomycetota</taxon>
        <taxon>Actinomycetes</taxon>
        <taxon>Actinomycetales</taxon>
        <taxon>Actinomycetaceae</taxon>
        <taxon>Actinomyces</taxon>
    </lineage>
</organism>
<protein>
    <submittedName>
        <fullName evidence="4">Flp pilus-assembly TadE/G-like family protein</fullName>
    </submittedName>
</protein>
<feature type="transmembrane region" description="Helical" evidence="2">
    <location>
        <begin position="51"/>
        <end position="72"/>
    </location>
</feature>
<keyword evidence="2" id="KW-0812">Transmembrane</keyword>
<evidence type="ECO:0000259" key="3">
    <source>
        <dbReference type="Pfam" id="PF13400"/>
    </source>
</evidence>
<proteinExistence type="predicted"/>
<dbReference type="NCBIfam" id="TIGR03816">
    <property type="entry name" value="tadE_like_DECH"/>
    <property type="match status" value="1"/>
</dbReference>
<keyword evidence="2" id="KW-0472">Membrane</keyword>
<comment type="caution">
    <text evidence="4">The sequence shown here is derived from an EMBL/GenBank/DDBJ whole genome shotgun (WGS) entry which is preliminary data.</text>
</comment>
<evidence type="ECO:0000256" key="1">
    <source>
        <dbReference type="SAM" id="MobiDB-lite"/>
    </source>
</evidence>
<gene>
    <name evidence="4" type="ORF">HXK09_10920</name>
</gene>
<accession>A0A929WX85</accession>
<evidence type="ECO:0000256" key="2">
    <source>
        <dbReference type="SAM" id="Phobius"/>
    </source>
</evidence>
<feature type="region of interest" description="Disordered" evidence="1">
    <location>
        <begin position="1"/>
        <end position="49"/>
    </location>
</feature>
<evidence type="ECO:0000313" key="5">
    <source>
        <dbReference type="Proteomes" id="UP000759246"/>
    </source>
</evidence>
<dbReference type="InterPro" id="IPR021202">
    <property type="entry name" value="Rv3654c-like"/>
</dbReference>
<dbReference type="EMBL" id="JABZGF010000595">
    <property type="protein sequence ID" value="MBF0967618.1"/>
    <property type="molecule type" value="Genomic_DNA"/>
</dbReference>
<dbReference type="AlphaFoldDB" id="A0A929WX85"/>
<name>A0A929WX85_9ACTO</name>
<keyword evidence="2" id="KW-1133">Transmembrane helix</keyword>
<feature type="domain" description="Putative Flp pilus-assembly TadG-like N-terminal" evidence="3">
    <location>
        <begin position="48"/>
        <end position="93"/>
    </location>
</feature>
<dbReference type="RefSeq" id="WP_084795772.1">
    <property type="nucleotide sequence ID" value="NZ_CAUVCF010000049.1"/>
</dbReference>